<dbReference type="AlphaFoldDB" id="A0A095X1X8"/>
<dbReference type="PANTHER" id="PTHR43842:SF2">
    <property type="entry name" value="PROPIONYL-COA CARBOXYLASE BETA CHAIN, MITOCHONDRIAL"/>
    <property type="match status" value="1"/>
</dbReference>
<dbReference type="SUPFAM" id="SSF52096">
    <property type="entry name" value="ClpP/crotonase"/>
    <property type="match status" value="2"/>
</dbReference>
<dbReference type="GO" id="GO:0004658">
    <property type="term" value="F:propionyl-CoA carboxylase activity"/>
    <property type="evidence" value="ECO:0007669"/>
    <property type="project" value="TreeGrafter"/>
</dbReference>
<dbReference type="InterPro" id="IPR011763">
    <property type="entry name" value="COA_CT_C"/>
</dbReference>
<keyword evidence="4" id="KW-1185">Reference proteome</keyword>
<gene>
    <name evidence="3" type="ORF">HRUBRA_00362</name>
</gene>
<evidence type="ECO:0000313" key="3">
    <source>
        <dbReference type="EMBL" id="KGE04889.1"/>
    </source>
</evidence>
<keyword evidence="3" id="KW-0436">Ligase</keyword>
<feature type="region of interest" description="Disordered" evidence="1">
    <location>
        <begin position="1"/>
        <end position="39"/>
    </location>
</feature>
<accession>A0A095X1X8</accession>
<sequence length="517" mass="54813">MAEDSNGELRPELAALRERLARTGDEARAGDRDKRHGKGCRTARENLADLVDDGSFQEYGQLAVAAQRSRRDYAELQLRTAGDGIITGTACINGARFGEAATRTAVIVNDYSVLAGTQGFFHHRKLDRLCELAERLALPVVMYTEGGGGRPGDTDVLTQIAGLNVPSFAAWARLAGKVPRIAVNNGYCFAGNAALFGCADFRIATRRSWIGMAGPAMIEGGGLGRFDPTEIGPIEVQERNGVVDLVVEDEAAATAAARQLLGYFQGDLEHWDCADQAALRDLVPEDRRWGYPVRRVIETLADTGSFFELGRVHGRSVITGFLRIEGRPLALVANDCQQLGGAVDAEAAEKAARFLGTCNALGLPVLSLTDTPGFMVGPDSEADAAVRRMASLFTAGAALTVPVIAIFLRKGYGLGAMAMVGGSFAEPVYAAAWPTGEFGGMGLEGAVRLGYSKELAAEPDDASRAALFEQLVAKLYEVGKATEAAAHLEIDAVLDPADTRAAIREALIGAVGALSRR</sequence>
<dbReference type="STRING" id="1265313.HRUBRA_00362"/>
<evidence type="ECO:0000313" key="4">
    <source>
        <dbReference type="Proteomes" id="UP000029640"/>
    </source>
</evidence>
<dbReference type="RefSeq" id="WP_035513739.1">
    <property type="nucleotide sequence ID" value="NZ_KN234746.1"/>
</dbReference>
<reference evidence="3 4" key="1">
    <citation type="journal article" date="2014" name="Genome Announc.">
        <title>Genome Sequence of Gammaproteobacterial Pseudohaliea rubra Type Strain DSM 19751, Isolated from Coastal Seawater of the Mediterranean Sea.</title>
        <authorList>
            <person name="Spring S."/>
            <person name="Fiebig A."/>
            <person name="Riedel T."/>
            <person name="Goker M."/>
            <person name="Klenk H.P."/>
        </authorList>
    </citation>
    <scope>NUCLEOTIDE SEQUENCE [LARGE SCALE GENOMIC DNA]</scope>
    <source>
        <strain evidence="3 4">DSM 19751</strain>
    </source>
</reference>
<feature type="domain" description="CoA carboxyltransferase C-terminal" evidence="2">
    <location>
        <begin position="270"/>
        <end position="513"/>
    </location>
</feature>
<feature type="compositionally biased region" description="Basic and acidic residues" evidence="1">
    <location>
        <begin position="7"/>
        <end position="34"/>
    </location>
</feature>
<dbReference type="OrthoDB" id="9803706at2"/>
<comment type="caution">
    <text evidence="3">The sequence shown here is derived from an EMBL/GenBank/DDBJ whole genome shotgun (WGS) entry which is preliminary data.</text>
</comment>
<organism evidence="3 4">
    <name type="scientific">Pseudohaliea rubra DSM 19751</name>
    <dbReference type="NCBI Taxonomy" id="1265313"/>
    <lineage>
        <taxon>Bacteria</taxon>
        <taxon>Pseudomonadati</taxon>
        <taxon>Pseudomonadota</taxon>
        <taxon>Gammaproteobacteria</taxon>
        <taxon>Cellvibrionales</taxon>
        <taxon>Halieaceae</taxon>
        <taxon>Pseudohaliea</taxon>
    </lineage>
</organism>
<dbReference type="eggNOG" id="COG4799">
    <property type="taxonomic scope" value="Bacteria"/>
</dbReference>
<dbReference type="Proteomes" id="UP000029640">
    <property type="component" value="Unassembled WGS sequence"/>
</dbReference>
<dbReference type="HOGENOM" id="CLU_018822_6_1_6"/>
<dbReference type="EC" id="6.3.4.14" evidence="3"/>
<dbReference type="Pfam" id="PF01039">
    <property type="entry name" value="Carboxyl_trans"/>
    <property type="match status" value="1"/>
</dbReference>
<dbReference type="InterPro" id="IPR051047">
    <property type="entry name" value="AccD/PCCB"/>
</dbReference>
<name>A0A095X1X8_9GAMM</name>
<dbReference type="Gene3D" id="3.90.226.10">
    <property type="entry name" value="2-enoyl-CoA Hydratase, Chain A, domain 1"/>
    <property type="match status" value="2"/>
</dbReference>
<proteinExistence type="predicted"/>
<dbReference type="EMBL" id="AUVB01000013">
    <property type="protein sequence ID" value="KGE04889.1"/>
    <property type="molecule type" value="Genomic_DNA"/>
</dbReference>
<dbReference type="PATRIC" id="fig|1265313.6.peg.358"/>
<dbReference type="PANTHER" id="PTHR43842">
    <property type="entry name" value="PROPIONYL-COA CARBOXYLASE BETA CHAIN"/>
    <property type="match status" value="1"/>
</dbReference>
<protein>
    <submittedName>
        <fullName evidence="3">Biotin carboxylase</fullName>
        <ecNumber evidence="3">6.3.4.14</ecNumber>
    </submittedName>
</protein>
<evidence type="ECO:0000259" key="2">
    <source>
        <dbReference type="PROSITE" id="PS50989"/>
    </source>
</evidence>
<dbReference type="InterPro" id="IPR034733">
    <property type="entry name" value="AcCoA_carboxyl_beta"/>
</dbReference>
<dbReference type="InterPro" id="IPR029045">
    <property type="entry name" value="ClpP/crotonase-like_dom_sf"/>
</dbReference>
<evidence type="ECO:0000256" key="1">
    <source>
        <dbReference type="SAM" id="MobiDB-lite"/>
    </source>
</evidence>
<dbReference type="GO" id="GO:0004075">
    <property type="term" value="F:biotin carboxylase activity"/>
    <property type="evidence" value="ECO:0007669"/>
    <property type="project" value="UniProtKB-EC"/>
</dbReference>
<dbReference type="PROSITE" id="PS50989">
    <property type="entry name" value="COA_CT_CTER"/>
    <property type="match status" value="1"/>
</dbReference>